<dbReference type="OrthoDB" id="5797147at2"/>
<dbReference type="AlphaFoldDB" id="A0A4V6PWR4"/>
<dbReference type="InterPro" id="IPR007412">
    <property type="entry name" value="FlgM"/>
</dbReference>
<dbReference type="GO" id="GO:0045892">
    <property type="term" value="P:negative regulation of DNA-templated transcription"/>
    <property type="evidence" value="ECO:0007669"/>
    <property type="project" value="InterPro"/>
</dbReference>
<dbReference type="Pfam" id="PF04316">
    <property type="entry name" value="FlgM"/>
    <property type="match status" value="1"/>
</dbReference>
<evidence type="ECO:0000256" key="9">
    <source>
        <dbReference type="SAM" id="MobiDB-lite"/>
    </source>
</evidence>
<evidence type="ECO:0000256" key="2">
    <source>
        <dbReference type="ARBA" id="ARBA00017823"/>
    </source>
</evidence>
<evidence type="ECO:0000256" key="5">
    <source>
        <dbReference type="ARBA" id="ARBA00023015"/>
    </source>
</evidence>
<dbReference type="SUPFAM" id="SSF101498">
    <property type="entry name" value="Anti-sigma factor FlgM"/>
    <property type="match status" value="1"/>
</dbReference>
<dbReference type="InterPro" id="IPR031316">
    <property type="entry name" value="FlgM_C"/>
</dbReference>
<evidence type="ECO:0000256" key="3">
    <source>
        <dbReference type="ARBA" id="ARBA00022491"/>
    </source>
</evidence>
<dbReference type="GO" id="GO:0044781">
    <property type="term" value="P:bacterial-type flagellum organization"/>
    <property type="evidence" value="ECO:0007669"/>
    <property type="project" value="UniProtKB-KW"/>
</dbReference>
<keyword evidence="3" id="KW-0678">Repressor</keyword>
<dbReference type="Proteomes" id="UP000295375">
    <property type="component" value="Unassembled WGS sequence"/>
</dbReference>
<feature type="region of interest" description="Disordered" evidence="9">
    <location>
        <begin position="1"/>
        <end position="54"/>
    </location>
</feature>
<dbReference type="EMBL" id="SNYM01000006">
    <property type="protein sequence ID" value="TDQ48627.1"/>
    <property type="molecule type" value="Genomic_DNA"/>
</dbReference>
<evidence type="ECO:0000256" key="8">
    <source>
        <dbReference type="ARBA" id="ARBA00030117"/>
    </source>
</evidence>
<evidence type="ECO:0000259" key="10">
    <source>
        <dbReference type="Pfam" id="PF04316"/>
    </source>
</evidence>
<evidence type="ECO:0000256" key="6">
    <source>
        <dbReference type="ARBA" id="ARBA00023163"/>
    </source>
</evidence>
<keyword evidence="5" id="KW-0805">Transcription regulation</keyword>
<dbReference type="InterPro" id="IPR035890">
    <property type="entry name" value="Anti-sigma-28_factor_FlgM_sf"/>
</dbReference>
<name>A0A4V6PWR4_9GAMM</name>
<protein>
    <recommendedName>
        <fullName evidence="2">Negative regulator of flagellin synthesis</fullName>
    </recommendedName>
    <alternativeName>
        <fullName evidence="8">Anti-sigma-28 factor</fullName>
    </alternativeName>
</protein>
<reference evidence="11 12" key="1">
    <citation type="submission" date="2019-03" db="EMBL/GenBank/DDBJ databases">
        <title>Genomic Encyclopedia of Type Strains, Phase IV (KMG-IV): sequencing the most valuable type-strain genomes for metagenomic binning, comparative biology and taxonomic classification.</title>
        <authorList>
            <person name="Goeker M."/>
        </authorList>
    </citation>
    <scope>NUCLEOTIDE SEQUENCE [LARGE SCALE GENOMIC DNA]</scope>
    <source>
        <strain evidence="11 12">DSM 103792</strain>
    </source>
</reference>
<keyword evidence="12" id="KW-1185">Reference proteome</keyword>
<accession>A0A4V6PWR4</accession>
<feature type="compositionally biased region" description="Basic and acidic residues" evidence="9">
    <location>
        <begin position="24"/>
        <end position="38"/>
    </location>
</feature>
<comment type="function">
    <text evidence="7">Responsible for the coupling of flagellin expression to flagellar assembly by preventing expression of the flagellin genes when a component of the middle class of proteins is defective. It negatively regulates flagellar genes by inhibiting the activity of FliA by directly binding to FliA.</text>
</comment>
<feature type="domain" description="Anti-sigma-28 factor FlgM C-terminal" evidence="10">
    <location>
        <begin position="56"/>
        <end position="108"/>
    </location>
</feature>
<proteinExistence type="inferred from homology"/>
<evidence type="ECO:0000313" key="12">
    <source>
        <dbReference type="Proteomes" id="UP000295375"/>
    </source>
</evidence>
<keyword evidence="6" id="KW-0804">Transcription</keyword>
<dbReference type="NCBIfam" id="TIGR03824">
    <property type="entry name" value="FlgM_jcvi"/>
    <property type="match status" value="1"/>
</dbReference>
<gene>
    <name evidence="11" type="ORF">EV696_10667</name>
</gene>
<evidence type="ECO:0000256" key="1">
    <source>
        <dbReference type="ARBA" id="ARBA00005322"/>
    </source>
</evidence>
<evidence type="ECO:0000256" key="4">
    <source>
        <dbReference type="ARBA" id="ARBA00022795"/>
    </source>
</evidence>
<keyword evidence="4" id="KW-1005">Bacterial flagellum biogenesis</keyword>
<evidence type="ECO:0000313" key="11">
    <source>
        <dbReference type="EMBL" id="TDQ48627.1"/>
    </source>
</evidence>
<sequence length="116" mass="12887">MRALNRLSYMDIKQLGTTGTPSVDSKRAEQRAPIEREPSPQPAGKQDVARTQPPELELSAEAKTLQKAIASASTQPAVDQNRVERLRALVNSGQYPVDAQSLAKKIIQFEQQFKDR</sequence>
<evidence type="ECO:0000256" key="7">
    <source>
        <dbReference type="ARBA" id="ARBA00024739"/>
    </source>
</evidence>
<comment type="similarity">
    <text evidence="1">Belongs to the FlgM family.</text>
</comment>
<comment type="caution">
    <text evidence="11">The sequence shown here is derived from an EMBL/GenBank/DDBJ whole genome shotgun (WGS) entry which is preliminary data.</text>
</comment>
<organism evidence="11 12">
    <name type="scientific">Permianibacter aggregans</name>
    <dbReference type="NCBI Taxonomy" id="1510150"/>
    <lineage>
        <taxon>Bacteria</taxon>
        <taxon>Pseudomonadati</taxon>
        <taxon>Pseudomonadota</taxon>
        <taxon>Gammaproteobacteria</taxon>
        <taxon>Pseudomonadales</taxon>
        <taxon>Pseudomonadaceae</taxon>
        <taxon>Permianibacter</taxon>
    </lineage>
</organism>